<reference evidence="2" key="1">
    <citation type="submission" date="2021-02" db="EMBL/GenBank/DDBJ databases">
        <authorList>
            <person name="Bekaert M."/>
        </authorList>
    </citation>
    <scope>NUCLEOTIDE SEQUENCE</scope>
    <source>
        <strain evidence="2">IoA-00</strain>
    </source>
</reference>
<feature type="region of interest" description="Disordered" evidence="1">
    <location>
        <begin position="1"/>
        <end position="23"/>
    </location>
</feature>
<evidence type="ECO:0000313" key="2">
    <source>
        <dbReference type="EMBL" id="CAF2755170.1"/>
    </source>
</evidence>
<organism evidence="2 3">
    <name type="scientific">Lepeophtheirus salmonis</name>
    <name type="common">Salmon louse</name>
    <name type="synonym">Caligus salmonis</name>
    <dbReference type="NCBI Taxonomy" id="72036"/>
    <lineage>
        <taxon>Eukaryota</taxon>
        <taxon>Metazoa</taxon>
        <taxon>Ecdysozoa</taxon>
        <taxon>Arthropoda</taxon>
        <taxon>Crustacea</taxon>
        <taxon>Multicrustacea</taxon>
        <taxon>Hexanauplia</taxon>
        <taxon>Copepoda</taxon>
        <taxon>Siphonostomatoida</taxon>
        <taxon>Caligidae</taxon>
        <taxon>Lepeophtheirus</taxon>
    </lineage>
</organism>
<feature type="compositionally biased region" description="Basic and acidic residues" evidence="1">
    <location>
        <begin position="12"/>
        <end position="23"/>
    </location>
</feature>
<dbReference type="Proteomes" id="UP000675881">
    <property type="component" value="Chromosome 1"/>
</dbReference>
<accession>A0A7R8CG12</accession>
<sequence length="127" mass="14435">MVESNGSQIQDETAKEKRKPIVEDKEKILQQSIIDQRTRSNRAYFLNNREPGEEDSDVQRSLETSPSLRDSAYILSENISKKNGESSANKMKHGLASASYFRTSISLIIFSEKKSTRDKTLSKHPKT</sequence>
<feature type="compositionally biased region" description="Polar residues" evidence="1">
    <location>
        <begin position="1"/>
        <end position="11"/>
    </location>
</feature>
<dbReference type="AlphaFoldDB" id="A0A7R8CG12"/>
<proteinExistence type="predicted"/>
<protein>
    <submittedName>
        <fullName evidence="2">(salmon louse) hypothetical protein</fullName>
    </submittedName>
</protein>
<keyword evidence="3" id="KW-1185">Reference proteome</keyword>
<evidence type="ECO:0000313" key="3">
    <source>
        <dbReference type="Proteomes" id="UP000675881"/>
    </source>
</evidence>
<feature type="region of interest" description="Disordered" evidence="1">
    <location>
        <begin position="39"/>
        <end position="69"/>
    </location>
</feature>
<evidence type="ECO:0000256" key="1">
    <source>
        <dbReference type="SAM" id="MobiDB-lite"/>
    </source>
</evidence>
<feature type="compositionally biased region" description="Polar residues" evidence="1">
    <location>
        <begin position="59"/>
        <end position="68"/>
    </location>
</feature>
<gene>
    <name evidence="2" type="ORF">LSAA_1103</name>
</gene>
<dbReference type="EMBL" id="HG994580">
    <property type="protein sequence ID" value="CAF2755170.1"/>
    <property type="molecule type" value="Genomic_DNA"/>
</dbReference>
<name>A0A7R8CG12_LEPSM</name>